<dbReference type="SUPFAM" id="SSF51126">
    <property type="entry name" value="Pectin lyase-like"/>
    <property type="match status" value="3"/>
</dbReference>
<gene>
    <name evidence="4" type="ORF">U1T56_04175</name>
</gene>
<dbReference type="Pfam" id="PF05860">
    <property type="entry name" value="TPS"/>
    <property type="match status" value="1"/>
</dbReference>
<organism evidence="4 5">
    <name type="scientific">Benzoatithermus flavus</name>
    <dbReference type="NCBI Taxonomy" id="3108223"/>
    <lineage>
        <taxon>Bacteria</taxon>
        <taxon>Pseudomonadati</taxon>
        <taxon>Pseudomonadota</taxon>
        <taxon>Alphaproteobacteria</taxon>
        <taxon>Geminicoccales</taxon>
        <taxon>Geminicoccaceae</taxon>
        <taxon>Benzoatithermus</taxon>
    </lineage>
</organism>
<dbReference type="InterPro" id="IPR008638">
    <property type="entry name" value="FhaB/CdiA-like_TPS"/>
</dbReference>
<dbReference type="Proteomes" id="UP001375743">
    <property type="component" value="Unassembled WGS sequence"/>
</dbReference>
<keyword evidence="2" id="KW-0732">Signal</keyword>
<evidence type="ECO:0000256" key="1">
    <source>
        <dbReference type="SAM" id="MobiDB-lite"/>
    </source>
</evidence>
<dbReference type="SMART" id="SM00912">
    <property type="entry name" value="Haemagg_act"/>
    <property type="match status" value="1"/>
</dbReference>
<dbReference type="InterPro" id="IPR012334">
    <property type="entry name" value="Pectin_lyas_fold"/>
</dbReference>
<keyword evidence="5" id="KW-1185">Reference proteome</keyword>
<evidence type="ECO:0000259" key="3">
    <source>
        <dbReference type="SMART" id="SM00912"/>
    </source>
</evidence>
<comment type="caution">
    <text evidence="4">The sequence shown here is derived from an EMBL/GenBank/DDBJ whole genome shotgun (WGS) entry which is preliminary data.</text>
</comment>
<dbReference type="InterPro" id="IPR011050">
    <property type="entry name" value="Pectin_lyase_fold/virulence"/>
</dbReference>
<feature type="signal peptide" evidence="2">
    <location>
        <begin position="1"/>
        <end position="25"/>
    </location>
</feature>
<feature type="region of interest" description="Disordered" evidence="1">
    <location>
        <begin position="827"/>
        <end position="860"/>
    </location>
</feature>
<evidence type="ECO:0000313" key="5">
    <source>
        <dbReference type="Proteomes" id="UP001375743"/>
    </source>
</evidence>
<protein>
    <submittedName>
        <fullName evidence="4">Filamentous hemagglutinin N-terminal domain-containing protein</fullName>
    </submittedName>
</protein>
<dbReference type="NCBIfam" id="TIGR01901">
    <property type="entry name" value="adhes_NPXG"/>
    <property type="match status" value="1"/>
</dbReference>
<dbReference type="EMBL" id="JBBLZC010000003">
    <property type="protein sequence ID" value="MEK0082333.1"/>
    <property type="molecule type" value="Genomic_DNA"/>
</dbReference>
<evidence type="ECO:0000256" key="2">
    <source>
        <dbReference type="SAM" id="SignalP"/>
    </source>
</evidence>
<sequence>MAHRRDYGRLVGLALGTLLWPVAGAAEVATDGTLGPRLRLAGPEVTIPARLGRIRGQNLFHSFARFGVEEGQRVTFTGPSGLKNIIGRVTGGAPSTIDGTLRSKVPGADLWLLNPAGILFGPNAKLDVKGSFHASTADELRFADGAVFSAREPGGSVLSVAAPQAFGFLGARPAPVTVDRSVLDVPEGQALSLTGGDVTIRGNSDGIANGTEFADEPGTVRARAGRITLAALGGPGAVAVKTGKATGAVSGVVHLSGEASVIASGDGGGTIRIQGGRLVAENSSYVFADNFGRANAEGGVAIRAGDVSLADGSWVTASTFDTGNAGRVTVDADSIELRDAGQISSATFGSGRAGEVAVTAGHLTVTGDPASFLVTGIFSPAELGSTGDAGRVTVKADTIELRATGVISSTTFGSGDAGEVMVTAGHLTVTGDPSSSFVTGILSRAAPRSTGNAGRVTVDADSIELRYTGQISSSTFGPGSAGEVAVTTGRLSITGDPAAPFNLTSISSDAASGSTGPAGRVTVGADSIELQDTGQISSSTFGAGDAGEVAVTAGHLTVTGDPASTLATGIFSRAAARSTGDAGRVTVGAGSIELRDTGQISSATFGPGDAGEVSIRAGRLTISNGGTVQTNSEDATGAAGNVSIDATSLIVRDGGEISSSGTGTGPAGDVQLTADTLEVEGASIRTVGAGSQGGRIDVASDLIRLRDAELISTGLLPEAGRSVITLQAPLIAFNNSRVASLTETGRLLEGISAVQLFGGTTVISSDSLVAGVTPENEIGSELTVPQGVFLNADNLLRESCAARRSATASSFTAMGRGGLPRDPAKPLPGAYVDPDRAPTAPVGPRLATRFGEGCRTAPGG</sequence>
<dbReference type="RefSeq" id="WP_418158187.1">
    <property type="nucleotide sequence ID" value="NZ_JBBLZC010000003.1"/>
</dbReference>
<evidence type="ECO:0000313" key="4">
    <source>
        <dbReference type="EMBL" id="MEK0082333.1"/>
    </source>
</evidence>
<feature type="chain" id="PRO_5046631156" evidence="2">
    <location>
        <begin position="26"/>
        <end position="860"/>
    </location>
</feature>
<name>A0ABU8XMC7_9PROT</name>
<proteinExistence type="predicted"/>
<accession>A0ABU8XMC7</accession>
<reference evidence="4 5" key="1">
    <citation type="submission" date="2024-01" db="EMBL/GenBank/DDBJ databases">
        <title>Multi-omics insights into the function and evolution of sodium benzoate biodegradation pathways in Benzoatithermus flavus gen. nov., sp. nov. from hot spring.</title>
        <authorList>
            <person name="Hu C.-J."/>
            <person name="Li W.-J."/>
        </authorList>
    </citation>
    <scope>NUCLEOTIDE SEQUENCE [LARGE SCALE GENOMIC DNA]</scope>
    <source>
        <strain evidence="4 5">SYSU G07066</strain>
    </source>
</reference>
<dbReference type="Gene3D" id="2.160.20.10">
    <property type="entry name" value="Single-stranded right-handed beta-helix, Pectin lyase-like"/>
    <property type="match status" value="3"/>
</dbReference>
<feature type="domain" description="Filamentous haemagglutinin FhaB/tRNA nuclease CdiA-like TPS" evidence="3">
    <location>
        <begin position="42"/>
        <end position="143"/>
    </location>
</feature>